<feature type="coiled-coil region" evidence="1">
    <location>
        <begin position="393"/>
        <end position="467"/>
    </location>
</feature>
<reference evidence="3" key="1">
    <citation type="submission" date="2021-02" db="EMBL/GenBank/DDBJ databases">
        <authorList>
            <person name="Syme A R."/>
            <person name="Syme A R."/>
            <person name="Moolhuijzen P."/>
        </authorList>
    </citation>
    <scope>NUCLEOTIDE SEQUENCE</scope>
    <source>
        <strain evidence="3">W1-1</strain>
    </source>
</reference>
<dbReference type="SUPFAM" id="SSF58113">
    <property type="entry name" value="Apolipoprotein A-I"/>
    <property type="match status" value="1"/>
</dbReference>
<dbReference type="PANTHER" id="PTHR45615:SF80">
    <property type="entry name" value="GRIP DOMAIN-CONTAINING PROTEIN"/>
    <property type="match status" value="1"/>
</dbReference>
<proteinExistence type="predicted"/>
<sequence length="1376" mass="154946">MSLRGKRPLESRSRGNSPPDKRSRPPEPRPALQDRYANTIAPAVLSPPPSRKSSLAGLPQRALTGSRLSPEHHRPDAAGQRSLRQERGRDSPSLINNARNRSPSSIGSGASTPTRQAALPVPSMLPFAVSRQHQDEATGPIALQALRRLKARKKEIASHARAAVARQEESPAPATSTSKSHEVQLKVHQFDIAQLKKEREELTNRLKKIEASVQQLDRQGDDSTEVQTLKNRVNSIEAFSLGTELPSLRTGIEELKPSLNSIANLSNLEQQVLQLRPVLDKIDNLNKDSLVSRLSSLEKQTEQLKPLSERVDQLANASLPGSNKDQHAMKQTIASLKNDSHAQTTQITKLENLISALSKSVTEQNIKDLVLQEVVTKTDDAKRIIRNEYKTDEEELKKTIKSTQLSLAEIQTQVGTFGSFKETMEKQNITAQLKDLQNRILNADSNNDKTFAKIEKLNDRYDRFKKRTDDDIEHLDKYCKNLREKLHEDLYADLKRDLQDKLIDELYDELYDNVLKKISDKDIDFRKTTEDAIKKLTRNVDRLLNDTTSIFDSVNKLTGRVDELENKEDAVEKITRKPKFTKVGTRMVPSSPSSNDNSVGENSPNQRITQLEADVNDFRQALDKVKDFTADAAAINGRLEKVEATSEGLSKLEQQVAEHESLRSSLTALDARFTDSIQPLQRAQSTRSAIVQPHSSGPSLVPEETANNVTPDTTNQLNASLNGLIDEMERIDGELNNALMAIDAQGTRVRLMESTVPDLFRKQFDPFKTKVEGQIGTLDDKLEQCHQDMVSMRQEMQALQVHPQQTTFGYAQQAQLDSMVTETSALKSNLSDLQLALGTKVDNTTHNTHMKALNFAFSNLEARYDNITTDELYKRIVRWFVQTYPDTSDLLNTSRRISQMLQDIDQLKHSHAQVAWVQSCANDIQGLCRNATQLQQLVKDMPQLQLIASRSSQLQELVESPRQSAEMLTKIEEAYTNAQDAFYKVEQCLERIDEQDKKSADFESRISGLQSSIRVLTSNTESLVKPTALNDLTTTLQERLDQVKGELTAGMQKLCKSSDDKIQDLRVSSQELRKRSDVVMADFQSKLDGFEGTRSMSDSRIQELEKFQSKLNDKIDAAQKDSDEKIKGLSTRLYNEAKEMHANVDTIKDELLNKIKSDKKESVTNIDDTKTELLEKINVDLVAKMDNEKKDSIIRCDDIRTKLLATLDDRVKELLTTINANQEESLTTAERNKNDLVAKIDRNEEHLLDKMVTEKREVGARMQMDQSKREKAEDGLRKLINDAKDDANQNVTDVRESLATLRTKFDAINTLVEPNTTFIGSLGNLYVVVVQLQQLFESLNQNTGVAPLEFNWAFYLANILSEPKPNGASSRKPSLT</sequence>
<evidence type="ECO:0000313" key="4">
    <source>
        <dbReference type="Proteomes" id="UP000472372"/>
    </source>
</evidence>
<protein>
    <submittedName>
        <fullName evidence="3">Smc</fullName>
    </submittedName>
</protein>
<feature type="compositionally biased region" description="Low complexity" evidence="2">
    <location>
        <begin position="588"/>
        <end position="599"/>
    </location>
</feature>
<feature type="coiled-coil region" evidence="1">
    <location>
        <begin position="526"/>
        <end position="574"/>
    </location>
</feature>
<feature type="coiled-coil region" evidence="1">
    <location>
        <begin position="642"/>
        <end position="669"/>
    </location>
</feature>
<feature type="coiled-coil region" evidence="1">
    <location>
        <begin position="185"/>
        <end position="219"/>
    </location>
</feature>
<evidence type="ECO:0000313" key="3">
    <source>
        <dbReference type="EMBL" id="CAE7194516.1"/>
    </source>
</evidence>
<name>A0A6S6W8V4_9PLEO</name>
<keyword evidence="1" id="KW-0175">Coiled coil</keyword>
<dbReference type="PANTHER" id="PTHR45615">
    <property type="entry name" value="MYOSIN HEAVY CHAIN, NON-MUSCLE"/>
    <property type="match status" value="1"/>
</dbReference>
<feature type="compositionally biased region" description="Polar residues" evidence="2">
    <location>
        <begin position="705"/>
        <end position="714"/>
    </location>
</feature>
<feature type="coiled-coil region" evidence="1">
    <location>
        <begin position="1204"/>
        <end position="1246"/>
    </location>
</feature>
<accession>A0A6S6W8V4</accession>
<dbReference type="EMBL" id="HG992983">
    <property type="protein sequence ID" value="CAE7194516.1"/>
    <property type="molecule type" value="Genomic_DNA"/>
</dbReference>
<feature type="region of interest" description="Disordered" evidence="2">
    <location>
        <begin position="1"/>
        <end position="116"/>
    </location>
</feature>
<organism evidence="3 4">
    <name type="scientific">Pyrenophora teres f. teres</name>
    <dbReference type="NCBI Taxonomy" id="97479"/>
    <lineage>
        <taxon>Eukaryota</taxon>
        <taxon>Fungi</taxon>
        <taxon>Dikarya</taxon>
        <taxon>Ascomycota</taxon>
        <taxon>Pezizomycotina</taxon>
        <taxon>Dothideomycetes</taxon>
        <taxon>Pleosporomycetidae</taxon>
        <taxon>Pleosporales</taxon>
        <taxon>Pleosporineae</taxon>
        <taxon>Pleosporaceae</taxon>
        <taxon>Pyrenophora</taxon>
    </lineage>
</organism>
<dbReference type="Proteomes" id="UP000472372">
    <property type="component" value="Chromosome 7"/>
</dbReference>
<evidence type="ECO:0000256" key="1">
    <source>
        <dbReference type="SAM" id="Coils"/>
    </source>
</evidence>
<feature type="compositionally biased region" description="Polar residues" evidence="2">
    <location>
        <begin position="93"/>
        <end position="115"/>
    </location>
</feature>
<feature type="region of interest" description="Disordered" evidence="2">
    <location>
        <begin position="584"/>
        <end position="604"/>
    </location>
</feature>
<feature type="compositionally biased region" description="Basic and acidic residues" evidence="2">
    <location>
        <begin position="7"/>
        <end position="27"/>
    </location>
</feature>
<feature type="region of interest" description="Disordered" evidence="2">
    <location>
        <begin position="684"/>
        <end position="714"/>
    </location>
</feature>
<feature type="region of interest" description="Disordered" evidence="2">
    <location>
        <begin position="157"/>
        <end position="182"/>
    </location>
</feature>
<evidence type="ECO:0000256" key="2">
    <source>
        <dbReference type="SAM" id="MobiDB-lite"/>
    </source>
</evidence>
<feature type="compositionally biased region" description="Polar residues" evidence="2">
    <location>
        <begin position="684"/>
        <end position="698"/>
    </location>
</feature>
<gene>
    <name evidence="3" type="ORF">PTTW11_07964</name>
</gene>